<gene>
    <name evidence="1" type="ORF">S06H3_40294</name>
</gene>
<sequence length="71" mass="8584">MKKRQKKLWKTGYESRNTDVLLYSDFTQDETEKMGFKKIENIQKYLDNRISQNDKIKITIVPTGRFVRLKK</sequence>
<comment type="caution">
    <text evidence="1">The sequence shown here is derived from an EMBL/GenBank/DDBJ whole genome shotgun (WGS) entry which is preliminary data.</text>
</comment>
<proteinExistence type="predicted"/>
<dbReference type="EMBL" id="BARV01024717">
    <property type="protein sequence ID" value="GAI36332.1"/>
    <property type="molecule type" value="Genomic_DNA"/>
</dbReference>
<protein>
    <submittedName>
        <fullName evidence="1">Uncharacterized protein</fullName>
    </submittedName>
</protein>
<organism evidence="1">
    <name type="scientific">marine sediment metagenome</name>
    <dbReference type="NCBI Taxonomy" id="412755"/>
    <lineage>
        <taxon>unclassified sequences</taxon>
        <taxon>metagenomes</taxon>
        <taxon>ecological metagenomes</taxon>
    </lineage>
</organism>
<dbReference type="AlphaFoldDB" id="X1MX86"/>
<reference evidence="1" key="1">
    <citation type="journal article" date="2014" name="Front. Microbiol.">
        <title>High frequency of phylogenetically diverse reductive dehalogenase-homologous genes in deep subseafloor sedimentary metagenomes.</title>
        <authorList>
            <person name="Kawai M."/>
            <person name="Futagami T."/>
            <person name="Toyoda A."/>
            <person name="Takaki Y."/>
            <person name="Nishi S."/>
            <person name="Hori S."/>
            <person name="Arai W."/>
            <person name="Tsubouchi T."/>
            <person name="Morono Y."/>
            <person name="Uchiyama I."/>
            <person name="Ito T."/>
            <person name="Fujiyama A."/>
            <person name="Inagaki F."/>
            <person name="Takami H."/>
        </authorList>
    </citation>
    <scope>NUCLEOTIDE SEQUENCE</scope>
    <source>
        <strain evidence="1">Expedition CK06-06</strain>
    </source>
</reference>
<accession>X1MX86</accession>
<name>X1MX86_9ZZZZ</name>
<evidence type="ECO:0000313" key="1">
    <source>
        <dbReference type="EMBL" id="GAI36332.1"/>
    </source>
</evidence>